<dbReference type="GO" id="GO:0016881">
    <property type="term" value="F:acid-amino acid ligase activity"/>
    <property type="evidence" value="ECO:0007669"/>
    <property type="project" value="InterPro"/>
</dbReference>
<evidence type="ECO:0000256" key="3">
    <source>
        <dbReference type="ARBA" id="ARBA00022840"/>
    </source>
</evidence>
<keyword evidence="3" id="KW-0067">ATP-binding</keyword>
<evidence type="ECO:0000313" key="8">
    <source>
        <dbReference type="Proteomes" id="UP000823913"/>
    </source>
</evidence>
<feature type="domain" description="Mur ligase C-terminal" evidence="5">
    <location>
        <begin position="405"/>
        <end position="524"/>
    </location>
</feature>
<protein>
    <submittedName>
        <fullName evidence="7">UDP-N-acetylmuramoyl-tripeptide--D-alanyl-D-alanine ligase</fullName>
    </submittedName>
</protein>
<sequence>MGIFISVEKTIECVVIALFFACAMLVSSAKLLGILQSCTYSNQKLFTWAKKKYNLTLGRHLLLALCCALLSAVLALCFSFAGSWAAVISLAAYLIFFVLFVVADTRLSLRSPATLTPRFARLMASVWLVNAIIAYLLVTLLNFADYTWGNALFSDLKYVALAILPLCILPMVCLSNALIKIYEVPRNAKFVKTAKSKLQQARLTVVGITGSYGKTSAKTILSAMLTAKYRVLSTPRSHNTPLGVAKTINQSDLGEYDVFIAEMGARHVGDIAELCTLCPPDYSMITGICPQHLESFYTLENIIKGKGEILENTKIKAVIAADCYQYFASYPCVKVKCDCVSDVVPDCDGTSFTLTLGGESKRVRTKLLGAHAANNIGLCAQCAYEMGVSFDDICASIASLEFVEHRMQLIKSNGVNIIDDGYNANVKGAEAALEVLKTFGGSKIVVTPGLVELGILDREENAALGAKLVGFDNIILVGDTLVGYVKEGYISAGGDPEKLRTVPTLYAAEEEIKGIIKKGDAVLFLNDLPDVYA</sequence>
<feature type="transmembrane region" description="Helical" evidence="4">
    <location>
        <begin position="14"/>
        <end position="40"/>
    </location>
</feature>
<feature type="transmembrane region" description="Helical" evidence="4">
    <location>
        <begin position="119"/>
        <end position="138"/>
    </location>
</feature>
<dbReference type="Pfam" id="PF08245">
    <property type="entry name" value="Mur_ligase_M"/>
    <property type="match status" value="1"/>
</dbReference>
<dbReference type="EMBL" id="DVHK01000068">
    <property type="protein sequence ID" value="HIR66977.1"/>
    <property type="molecule type" value="Genomic_DNA"/>
</dbReference>
<dbReference type="AlphaFoldDB" id="A0A9D1E6D8"/>
<keyword evidence="1 7" id="KW-0436">Ligase</keyword>
<dbReference type="PANTHER" id="PTHR43024">
    <property type="entry name" value="UDP-N-ACETYLMURAMOYL-TRIPEPTIDE--D-ALANYL-D-ALANINE LIGASE"/>
    <property type="match status" value="1"/>
</dbReference>
<dbReference type="InterPro" id="IPR013221">
    <property type="entry name" value="Mur_ligase_cen"/>
</dbReference>
<gene>
    <name evidence="7" type="ORF">IAB94_02880</name>
</gene>
<dbReference type="GO" id="GO:0005524">
    <property type="term" value="F:ATP binding"/>
    <property type="evidence" value="ECO:0007669"/>
    <property type="project" value="UniProtKB-KW"/>
</dbReference>
<dbReference type="Gene3D" id="3.40.1190.10">
    <property type="entry name" value="Mur-like, catalytic domain"/>
    <property type="match status" value="1"/>
</dbReference>
<evidence type="ECO:0000256" key="4">
    <source>
        <dbReference type="SAM" id="Phobius"/>
    </source>
</evidence>
<dbReference type="InterPro" id="IPR036565">
    <property type="entry name" value="Mur-like_cat_sf"/>
</dbReference>
<reference evidence="7" key="2">
    <citation type="journal article" date="2021" name="PeerJ">
        <title>Extensive microbial diversity within the chicken gut microbiome revealed by metagenomics and culture.</title>
        <authorList>
            <person name="Gilroy R."/>
            <person name="Ravi A."/>
            <person name="Getino M."/>
            <person name="Pursley I."/>
            <person name="Horton D.L."/>
            <person name="Alikhan N.F."/>
            <person name="Baker D."/>
            <person name="Gharbi K."/>
            <person name="Hall N."/>
            <person name="Watson M."/>
            <person name="Adriaenssens E.M."/>
            <person name="Foster-Nyarko E."/>
            <person name="Jarju S."/>
            <person name="Secka A."/>
            <person name="Antonio M."/>
            <person name="Oren A."/>
            <person name="Chaudhuri R.R."/>
            <person name="La Ragione R."/>
            <person name="Hildebrand F."/>
            <person name="Pallen M.J."/>
        </authorList>
    </citation>
    <scope>NUCLEOTIDE SEQUENCE</scope>
    <source>
        <strain evidence="7">ChiW16-3235</strain>
    </source>
</reference>
<name>A0A9D1E6D8_9FIRM</name>
<accession>A0A9D1E6D8</accession>
<comment type="caution">
    <text evidence="7">The sequence shown here is derived from an EMBL/GenBank/DDBJ whole genome shotgun (WGS) entry which is preliminary data.</text>
</comment>
<organism evidence="7 8">
    <name type="scientific">Candidatus Coproplasma avicola</name>
    <dbReference type="NCBI Taxonomy" id="2840744"/>
    <lineage>
        <taxon>Bacteria</taxon>
        <taxon>Bacillati</taxon>
        <taxon>Bacillota</taxon>
        <taxon>Clostridia</taxon>
        <taxon>Eubacteriales</taxon>
        <taxon>Candidatus Coproplasma</taxon>
    </lineage>
</organism>
<feature type="transmembrane region" description="Helical" evidence="4">
    <location>
        <begin position="158"/>
        <end position="179"/>
    </location>
</feature>
<keyword evidence="4" id="KW-0472">Membrane</keyword>
<reference evidence="7" key="1">
    <citation type="submission" date="2020-10" db="EMBL/GenBank/DDBJ databases">
        <authorList>
            <person name="Gilroy R."/>
        </authorList>
    </citation>
    <scope>NUCLEOTIDE SEQUENCE</scope>
    <source>
        <strain evidence="7">ChiW16-3235</strain>
    </source>
</reference>
<dbReference type="Proteomes" id="UP000823913">
    <property type="component" value="Unassembled WGS sequence"/>
</dbReference>
<evidence type="ECO:0000259" key="6">
    <source>
        <dbReference type="Pfam" id="PF08245"/>
    </source>
</evidence>
<dbReference type="PANTHER" id="PTHR43024:SF1">
    <property type="entry name" value="UDP-N-ACETYLMURAMOYL-TRIPEPTIDE--D-ALANYL-D-ALANINE LIGASE"/>
    <property type="match status" value="1"/>
</dbReference>
<dbReference type="SUPFAM" id="SSF53623">
    <property type="entry name" value="MurD-like peptide ligases, catalytic domain"/>
    <property type="match status" value="1"/>
</dbReference>
<evidence type="ECO:0000256" key="1">
    <source>
        <dbReference type="ARBA" id="ARBA00022598"/>
    </source>
</evidence>
<keyword evidence="4" id="KW-0812">Transmembrane</keyword>
<evidence type="ECO:0000256" key="2">
    <source>
        <dbReference type="ARBA" id="ARBA00022741"/>
    </source>
</evidence>
<dbReference type="InterPro" id="IPR004101">
    <property type="entry name" value="Mur_ligase_C"/>
</dbReference>
<feature type="transmembrane region" description="Helical" evidence="4">
    <location>
        <begin position="87"/>
        <end position="107"/>
    </location>
</feature>
<evidence type="ECO:0000313" key="7">
    <source>
        <dbReference type="EMBL" id="HIR66977.1"/>
    </source>
</evidence>
<keyword evidence="2" id="KW-0547">Nucleotide-binding</keyword>
<dbReference type="InterPro" id="IPR036615">
    <property type="entry name" value="Mur_ligase_C_dom_sf"/>
</dbReference>
<keyword evidence="4" id="KW-1133">Transmembrane helix</keyword>
<proteinExistence type="predicted"/>
<feature type="transmembrane region" description="Helical" evidence="4">
    <location>
        <begin position="61"/>
        <end position="81"/>
    </location>
</feature>
<dbReference type="SUPFAM" id="SSF53244">
    <property type="entry name" value="MurD-like peptide ligases, peptide-binding domain"/>
    <property type="match status" value="1"/>
</dbReference>
<evidence type="ECO:0000259" key="5">
    <source>
        <dbReference type="Pfam" id="PF02875"/>
    </source>
</evidence>
<dbReference type="Gene3D" id="3.90.190.20">
    <property type="entry name" value="Mur ligase, C-terminal domain"/>
    <property type="match status" value="1"/>
</dbReference>
<dbReference type="Pfam" id="PF02875">
    <property type="entry name" value="Mur_ligase_C"/>
    <property type="match status" value="1"/>
</dbReference>
<feature type="domain" description="Mur ligase central" evidence="6">
    <location>
        <begin position="208"/>
        <end position="380"/>
    </location>
</feature>
<dbReference type="InterPro" id="IPR051046">
    <property type="entry name" value="MurCDEF_CellWall_CoF430Synth"/>
</dbReference>